<keyword evidence="2" id="KW-1185">Reference proteome</keyword>
<dbReference type="Proteomes" id="UP000006352">
    <property type="component" value="Unassembled WGS sequence"/>
</dbReference>
<accession>J4H3X7</accession>
<dbReference type="OrthoDB" id="1938591at2759"/>
<reference evidence="1 2" key="1">
    <citation type="journal article" date="2012" name="Appl. Environ. Microbiol.">
        <title>Short-read sequencing for genomic analysis of the brown rot fungus Fibroporia radiculosa.</title>
        <authorList>
            <person name="Tang J.D."/>
            <person name="Perkins A.D."/>
            <person name="Sonstegard T.S."/>
            <person name="Schroeder S.G."/>
            <person name="Burgess S.C."/>
            <person name="Diehl S.V."/>
        </authorList>
    </citation>
    <scope>NUCLEOTIDE SEQUENCE [LARGE SCALE GENOMIC DNA]</scope>
    <source>
        <strain evidence="1 2">TFFH 294</strain>
    </source>
</reference>
<evidence type="ECO:0000313" key="2">
    <source>
        <dbReference type="Proteomes" id="UP000006352"/>
    </source>
</evidence>
<dbReference type="InParanoid" id="J4H3X7"/>
<dbReference type="HOGENOM" id="CLU_1378150_0_0_1"/>
<gene>
    <name evidence="1" type="ORF">FIBRA_06171</name>
</gene>
<organism evidence="1 2">
    <name type="scientific">Fibroporia radiculosa</name>
    <dbReference type="NCBI Taxonomy" id="599839"/>
    <lineage>
        <taxon>Eukaryota</taxon>
        <taxon>Fungi</taxon>
        <taxon>Dikarya</taxon>
        <taxon>Basidiomycota</taxon>
        <taxon>Agaricomycotina</taxon>
        <taxon>Agaricomycetes</taxon>
        <taxon>Polyporales</taxon>
        <taxon>Fibroporiaceae</taxon>
        <taxon>Fibroporia</taxon>
    </lineage>
</organism>
<dbReference type="RefSeq" id="XP_012183297.1">
    <property type="nucleotide sequence ID" value="XM_012327907.1"/>
</dbReference>
<dbReference type="STRING" id="599839.J4H3X7"/>
<name>J4H3X7_9APHY</name>
<evidence type="ECO:0000313" key="1">
    <source>
        <dbReference type="EMBL" id="CCM04014.1"/>
    </source>
</evidence>
<sequence>MPPPPNLAPLQWNQPLDTRPNEIREALNAQQMANLTEAVPKPQVKGRPTSANILQGQLFVNWIRKGIVWRLNKLVAHPLPESHRPSYFMTFDVLWGFVFEMDPLLPVYACWMREEVIRSLIFTCTIVKHQKLHLSPDVPRVFLDLKKVHGMLDMVQQTRLAIANAHRESQLAAAEARGQCLQAAGQKQDVEMRPVESG</sequence>
<dbReference type="EMBL" id="HE797138">
    <property type="protein sequence ID" value="CCM04014.1"/>
    <property type="molecule type" value="Genomic_DNA"/>
</dbReference>
<dbReference type="AlphaFoldDB" id="J4H3X7"/>
<protein>
    <submittedName>
        <fullName evidence="1">Uncharacterized protein</fullName>
    </submittedName>
</protein>
<dbReference type="GeneID" id="24098925"/>
<proteinExistence type="predicted"/>